<evidence type="ECO:0000313" key="4">
    <source>
        <dbReference type="Proteomes" id="UP000070326"/>
    </source>
</evidence>
<keyword evidence="1" id="KW-0732">Signal</keyword>
<proteinExistence type="predicted"/>
<dbReference type="PATRIC" id="fig|1261.5.peg.25"/>
<dbReference type="STRING" id="1261.HMPREF3195_00025"/>
<name>A0A135YZK2_9FIRM</name>
<dbReference type="InterPro" id="IPR052177">
    <property type="entry name" value="Divisome_Glycosyl_Hydrolase"/>
</dbReference>
<dbReference type="PANTHER" id="PTHR43405:SF1">
    <property type="entry name" value="GLYCOSYL HYDROLASE DIGH"/>
    <property type="match status" value="1"/>
</dbReference>
<evidence type="ECO:0000256" key="1">
    <source>
        <dbReference type="ARBA" id="ARBA00022729"/>
    </source>
</evidence>
<gene>
    <name evidence="3" type="ORF">HMPREF3195_00025</name>
</gene>
<dbReference type="PANTHER" id="PTHR43405">
    <property type="entry name" value="GLYCOSYL HYDROLASE DIGH"/>
    <property type="match status" value="1"/>
</dbReference>
<organism evidence="3 4">
    <name type="scientific">Peptostreptococcus anaerobius</name>
    <dbReference type="NCBI Taxonomy" id="1261"/>
    <lineage>
        <taxon>Bacteria</taxon>
        <taxon>Bacillati</taxon>
        <taxon>Bacillota</taxon>
        <taxon>Clostridia</taxon>
        <taxon>Peptostreptococcales</taxon>
        <taxon>Peptostreptococcaceae</taxon>
        <taxon>Peptostreptococcus</taxon>
    </lineage>
</organism>
<dbReference type="eggNOG" id="COG1649">
    <property type="taxonomic scope" value="Bacteria"/>
</dbReference>
<dbReference type="Pfam" id="PF02638">
    <property type="entry name" value="GHL10"/>
    <property type="match status" value="1"/>
</dbReference>
<feature type="domain" description="Glycosyl hydrolase-like 10" evidence="2">
    <location>
        <begin position="32"/>
        <end position="337"/>
    </location>
</feature>
<dbReference type="eggNOG" id="COG2247">
    <property type="taxonomic scope" value="Bacteria"/>
</dbReference>
<dbReference type="Proteomes" id="UP000070326">
    <property type="component" value="Unassembled WGS sequence"/>
</dbReference>
<dbReference type="InterPro" id="IPR003790">
    <property type="entry name" value="GHL10"/>
</dbReference>
<accession>A0A135YZK2</accession>
<dbReference type="Pfam" id="PF04122">
    <property type="entry name" value="CW_binding_2"/>
    <property type="match status" value="3"/>
</dbReference>
<dbReference type="Gene3D" id="3.20.20.80">
    <property type="entry name" value="Glycosidases"/>
    <property type="match status" value="1"/>
</dbReference>
<dbReference type="SUPFAM" id="SSF51445">
    <property type="entry name" value="(Trans)glycosidases"/>
    <property type="match status" value="1"/>
</dbReference>
<dbReference type="Gene3D" id="3.40.50.12090">
    <property type="match status" value="1"/>
</dbReference>
<dbReference type="InterPro" id="IPR007253">
    <property type="entry name" value="Cell_wall-bd_2"/>
</dbReference>
<protein>
    <recommendedName>
        <fullName evidence="2">Glycosyl hydrolase-like 10 domain-containing protein</fullName>
    </recommendedName>
</protein>
<dbReference type="InterPro" id="IPR017853">
    <property type="entry name" value="GH"/>
</dbReference>
<dbReference type="AlphaFoldDB" id="A0A135YZK2"/>
<evidence type="ECO:0000259" key="2">
    <source>
        <dbReference type="Pfam" id="PF02638"/>
    </source>
</evidence>
<comment type="caution">
    <text evidence="3">The sequence shown here is derived from an EMBL/GenBank/DDBJ whole genome shotgun (WGS) entry which is preliminary data.</text>
</comment>
<evidence type="ECO:0000313" key="3">
    <source>
        <dbReference type="EMBL" id="KXI14836.1"/>
    </source>
</evidence>
<reference evidence="3 4" key="1">
    <citation type="submission" date="2016-02" db="EMBL/GenBank/DDBJ databases">
        <authorList>
            <person name="Wen L."/>
            <person name="He K."/>
            <person name="Yang H."/>
        </authorList>
    </citation>
    <scope>NUCLEOTIDE SEQUENCE [LARGE SCALE GENOMIC DNA]</scope>
    <source>
        <strain evidence="3 4">MJR8628A</strain>
    </source>
</reference>
<dbReference type="RefSeq" id="WP_021935186.1">
    <property type="nucleotide sequence ID" value="NZ_JAWEAY010000003.1"/>
</dbReference>
<dbReference type="EMBL" id="LSQZ01000001">
    <property type="protein sequence ID" value="KXI14836.1"/>
    <property type="molecule type" value="Genomic_DNA"/>
</dbReference>
<sequence length="708" mass="79865">MRKNVSRFLGLFLAVLIAFGPLVGAKSSAQEEMRAAWVSTVFNIDWPSKSSYGNVTRQKNEYIRLIDNLKSTGINTIIVQVRPESDAIYKSSINPWSRFLTGRQGQNPGYDPLEFIIQESHKRGLKVHAWFNPYRASIYDDKSSTASTNAIKKHPDWTIHYGGKWYYDPALPDVTRYIADTVGEVVRNYDVDGIHFDDYFYPGPEFPDDASYRRYGRGMNKGNWRRNNVNNMVKTVRDRIKSIKPEVDFGISPAGIWKNKSSDSNGSNTSGGESYYKQHSDTRYWIKNKLVDYVAPQVYWRIGHPKADYETLVRWWSDQVSGTNVKLYIGQGIYKSGQNVYGGENVAREIGRQLQINSKYPNVAGSIFFSARDIVNSKQVSNDIRSFYNNRQKPRDPNNRLPYQNTMMGRTRADTAINISQRGWANGSKTALLVNGQEELTGVVSSPLAAYNKAPILLKYKHLSVNTINELKRLNADNIILVGSNQSFSQEEIDKLEANLANVRIDKIFKDDIKDLSLEIAKTIRPEGVSRVYIASQKAMVDALSIAPKAGRENNPILIASEDGIGKESLDWLKEKNPEDIYFIGGSKVLSDNVISQVEGSLNRVLDKNRIAGSNRIETNTKVIDKFYENKYSLKAFTTRSDAPIDAITVSALAQRTDSPVILVGNSVSQYQNDVLYPRSASLVYRVGGKINNYAYNKIYNLLGGLMK</sequence>